<keyword evidence="17" id="KW-1185">Reference proteome</keyword>
<protein>
    <recommendedName>
        <fullName evidence="13">D-alanine--D-alanine ligase</fullName>
        <ecNumber evidence="13">6.3.2.4</ecNumber>
    </recommendedName>
    <alternativeName>
        <fullName evidence="13">D-Ala-D-Ala ligase</fullName>
    </alternativeName>
    <alternativeName>
        <fullName evidence="13">D-alanylalanine synthetase</fullName>
    </alternativeName>
</protein>
<dbReference type="InterPro" id="IPR011127">
    <property type="entry name" value="Dala_Dala_lig_N"/>
</dbReference>
<dbReference type="PROSITE" id="PS00843">
    <property type="entry name" value="DALA_DALA_LIGASE_1"/>
    <property type="match status" value="1"/>
</dbReference>
<keyword evidence="10 13" id="KW-0573">Peptidoglycan synthesis</keyword>
<dbReference type="GO" id="GO:0008716">
    <property type="term" value="F:D-alanine-D-alanine ligase activity"/>
    <property type="evidence" value="ECO:0007669"/>
    <property type="project" value="UniProtKB-EC"/>
</dbReference>
<dbReference type="InterPro" id="IPR016185">
    <property type="entry name" value="PreATP-grasp_dom_sf"/>
</dbReference>
<comment type="caution">
    <text evidence="16">The sequence shown here is derived from an EMBL/GenBank/DDBJ whole genome shotgun (WGS) entry which is preliminary data.</text>
</comment>
<evidence type="ECO:0000256" key="5">
    <source>
        <dbReference type="ARBA" id="ARBA00022723"/>
    </source>
</evidence>
<evidence type="ECO:0000256" key="2">
    <source>
        <dbReference type="ARBA" id="ARBA00001946"/>
    </source>
</evidence>
<dbReference type="Gene3D" id="3.40.50.20">
    <property type="match status" value="1"/>
</dbReference>
<dbReference type="Pfam" id="PF07478">
    <property type="entry name" value="Dala_Dala_lig_C"/>
    <property type="match status" value="1"/>
</dbReference>
<evidence type="ECO:0000256" key="13">
    <source>
        <dbReference type="HAMAP-Rule" id="MF_00047"/>
    </source>
</evidence>
<dbReference type="HAMAP" id="MF_00047">
    <property type="entry name" value="Dala_Dala_lig"/>
    <property type="match status" value="1"/>
</dbReference>
<comment type="catalytic activity">
    <reaction evidence="13">
        <text>2 D-alanine + ATP = D-alanyl-D-alanine + ADP + phosphate + H(+)</text>
        <dbReference type="Rhea" id="RHEA:11224"/>
        <dbReference type="ChEBI" id="CHEBI:15378"/>
        <dbReference type="ChEBI" id="CHEBI:30616"/>
        <dbReference type="ChEBI" id="CHEBI:43474"/>
        <dbReference type="ChEBI" id="CHEBI:57416"/>
        <dbReference type="ChEBI" id="CHEBI:57822"/>
        <dbReference type="ChEBI" id="CHEBI:456216"/>
        <dbReference type="EC" id="6.3.2.4"/>
    </reaction>
</comment>
<comment type="similarity">
    <text evidence="3 13">Belongs to the D-alanine--D-alanine ligase family.</text>
</comment>
<comment type="function">
    <text evidence="13">Cell wall formation.</text>
</comment>
<dbReference type="InterPro" id="IPR011761">
    <property type="entry name" value="ATP-grasp"/>
</dbReference>
<dbReference type="SUPFAM" id="SSF56059">
    <property type="entry name" value="Glutathione synthetase ATP-binding domain-like"/>
    <property type="match status" value="1"/>
</dbReference>
<dbReference type="Gene3D" id="3.30.470.20">
    <property type="entry name" value="ATP-grasp fold, B domain"/>
    <property type="match status" value="1"/>
</dbReference>
<name>A0ABT1Y1E9_9FIRM</name>
<dbReference type="InterPro" id="IPR011095">
    <property type="entry name" value="Dala_Dala_lig_C"/>
</dbReference>
<evidence type="ECO:0000256" key="1">
    <source>
        <dbReference type="ARBA" id="ARBA00001936"/>
    </source>
</evidence>
<organism evidence="16 17">
    <name type="scientific">Dehalobacterium formicoaceticum</name>
    <dbReference type="NCBI Taxonomy" id="51515"/>
    <lineage>
        <taxon>Bacteria</taxon>
        <taxon>Bacillati</taxon>
        <taxon>Bacillota</taxon>
        <taxon>Clostridia</taxon>
        <taxon>Eubacteriales</taxon>
        <taxon>Peptococcaceae</taxon>
        <taxon>Dehalobacterium</taxon>
    </lineage>
</organism>
<dbReference type="PANTHER" id="PTHR23132">
    <property type="entry name" value="D-ALANINE--D-ALANINE LIGASE"/>
    <property type="match status" value="1"/>
</dbReference>
<accession>A0ABT1Y1E9</accession>
<keyword evidence="7 14" id="KW-0067">ATP-binding</keyword>
<comment type="subcellular location">
    <subcellularLocation>
        <location evidence="13">Cytoplasm</location>
    </subcellularLocation>
</comment>
<dbReference type="Proteomes" id="UP001524944">
    <property type="component" value="Unassembled WGS sequence"/>
</dbReference>
<keyword evidence="13" id="KW-0963">Cytoplasm</keyword>
<dbReference type="PANTHER" id="PTHR23132:SF25">
    <property type="entry name" value="D-ALANINE--D-ALANINE LIGASE A"/>
    <property type="match status" value="1"/>
</dbReference>
<dbReference type="PROSITE" id="PS00844">
    <property type="entry name" value="DALA_DALA_LIGASE_2"/>
    <property type="match status" value="1"/>
</dbReference>
<dbReference type="SUPFAM" id="SSF52440">
    <property type="entry name" value="PreATP-grasp domain"/>
    <property type="match status" value="1"/>
</dbReference>
<feature type="domain" description="ATP-grasp" evidence="15">
    <location>
        <begin position="144"/>
        <end position="349"/>
    </location>
</feature>
<evidence type="ECO:0000256" key="6">
    <source>
        <dbReference type="ARBA" id="ARBA00022741"/>
    </source>
</evidence>
<gene>
    <name evidence="16" type="primary">ddlA</name>
    <name evidence="13" type="synonym">ddl</name>
    <name evidence="16" type="ORF">NVS47_04005</name>
</gene>
<evidence type="ECO:0000256" key="4">
    <source>
        <dbReference type="ARBA" id="ARBA00022598"/>
    </source>
</evidence>
<dbReference type="Gene3D" id="3.30.1490.20">
    <property type="entry name" value="ATP-grasp fold, A domain"/>
    <property type="match status" value="1"/>
</dbReference>
<proteinExistence type="inferred from homology"/>
<evidence type="ECO:0000256" key="10">
    <source>
        <dbReference type="ARBA" id="ARBA00022984"/>
    </source>
</evidence>
<evidence type="ECO:0000256" key="12">
    <source>
        <dbReference type="ARBA" id="ARBA00023316"/>
    </source>
</evidence>
<evidence type="ECO:0000256" key="8">
    <source>
        <dbReference type="ARBA" id="ARBA00022842"/>
    </source>
</evidence>
<dbReference type="RefSeq" id="WP_089610210.1">
    <property type="nucleotide sequence ID" value="NZ_CP022121.1"/>
</dbReference>
<keyword evidence="9 13" id="KW-0133">Cell shape</keyword>
<dbReference type="PIRSF" id="PIRSF039102">
    <property type="entry name" value="Ddl/VanB"/>
    <property type="match status" value="1"/>
</dbReference>
<dbReference type="NCBIfam" id="NF002528">
    <property type="entry name" value="PRK01966.1-4"/>
    <property type="match status" value="1"/>
</dbReference>
<dbReference type="Pfam" id="PF01820">
    <property type="entry name" value="Dala_Dala_lig_N"/>
    <property type="match status" value="1"/>
</dbReference>
<keyword evidence="5" id="KW-0479">Metal-binding</keyword>
<reference evidence="16 17" key="1">
    <citation type="submission" date="2022-08" db="EMBL/GenBank/DDBJ databases">
        <title>Proteogenomics of the novel Dehalobacterium formicoaceticum strain EZ94 highlights a key role of methyltransferases during anaerobic dichloromethane degradation.</title>
        <authorList>
            <person name="Wasmund K."/>
        </authorList>
    </citation>
    <scope>NUCLEOTIDE SEQUENCE [LARGE SCALE GENOMIC DNA]</scope>
    <source>
        <strain evidence="16 17">EZ94</strain>
    </source>
</reference>
<sequence>MTKKIHAGILFGGKSAEHEVSVRSARNIYQAVDKNKYQVTMIGISKSGRWTLDRKIEAGVPFDFVAEPEQPEEILALVTGGGENQLINLKGEKPVPQLDIVFPILHGPFGEDGTVQGALKLAGIPFVGPDVLGSAVGMDKDVMKRLLRDANLPNANFLVLYKYPGEEENPGYHEIVAKLGLPVFVKPANLGSSVGISKVENEGEFEAAIEEAFLYDHKLIVESAIIGREIECAVLGNECPRASIPGEVINTKDFYSYDAKYVNDQDSIIKIPAELSPEAVAKVQKAAIQTYQALCCQGLARVDVFLTPEEEVIINEINTLPGFTSISMYPKLWEISGISYTDLIDRLLTLGMEKFQQDAALKTSK</sequence>
<dbReference type="PROSITE" id="PS50975">
    <property type="entry name" value="ATP_GRASP"/>
    <property type="match status" value="1"/>
</dbReference>
<evidence type="ECO:0000259" key="15">
    <source>
        <dbReference type="PROSITE" id="PS50975"/>
    </source>
</evidence>
<dbReference type="NCBIfam" id="TIGR01205">
    <property type="entry name" value="D_ala_D_alaTIGR"/>
    <property type="match status" value="1"/>
</dbReference>
<evidence type="ECO:0000256" key="14">
    <source>
        <dbReference type="PROSITE-ProRule" id="PRU00409"/>
    </source>
</evidence>
<dbReference type="EC" id="6.3.2.4" evidence="13"/>
<dbReference type="EMBL" id="JANPWE010000001">
    <property type="protein sequence ID" value="MCR6544686.1"/>
    <property type="molecule type" value="Genomic_DNA"/>
</dbReference>
<dbReference type="InterPro" id="IPR005905">
    <property type="entry name" value="D_ala_D_ala"/>
</dbReference>
<keyword evidence="12 13" id="KW-0961">Cell wall biogenesis/degradation</keyword>
<comment type="cofactor">
    <cofactor evidence="2">
        <name>Mg(2+)</name>
        <dbReference type="ChEBI" id="CHEBI:18420"/>
    </cofactor>
</comment>
<keyword evidence="11" id="KW-0464">Manganese</keyword>
<evidence type="ECO:0000256" key="9">
    <source>
        <dbReference type="ARBA" id="ARBA00022960"/>
    </source>
</evidence>
<evidence type="ECO:0000313" key="16">
    <source>
        <dbReference type="EMBL" id="MCR6544686.1"/>
    </source>
</evidence>
<keyword evidence="6 14" id="KW-0547">Nucleotide-binding</keyword>
<evidence type="ECO:0000256" key="3">
    <source>
        <dbReference type="ARBA" id="ARBA00010871"/>
    </source>
</evidence>
<evidence type="ECO:0000256" key="7">
    <source>
        <dbReference type="ARBA" id="ARBA00022840"/>
    </source>
</evidence>
<comment type="cofactor">
    <cofactor evidence="1">
        <name>Mn(2+)</name>
        <dbReference type="ChEBI" id="CHEBI:29035"/>
    </cofactor>
</comment>
<keyword evidence="8" id="KW-0460">Magnesium</keyword>
<comment type="pathway">
    <text evidence="13">Cell wall biogenesis; peptidoglycan biosynthesis.</text>
</comment>
<dbReference type="InterPro" id="IPR013815">
    <property type="entry name" value="ATP_grasp_subdomain_1"/>
</dbReference>
<keyword evidence="4 13" id="KW-0436">Ligase</keyword>
<dbReference type="InterPro" id="IPR000291">
    <property type="entry name" value="D-Ala_lig_Van_CS"/>
</dbReference>
<evidence type="ECO:0000313" key="17">
    <source>
        <dbReference type="Proteomes" id="UP001524944"/>
    </source>
</evidence>
<dbReference type="NCBIfam" id="NF002525">
    <property type="entry name" value="PRK01966.1-1"/>
    <property type="match status" value="1"/>
</dbReference>
<evidence type="ECO:0000256" key="11">
    <source>
        <dbReference type="ARBA" id="ARBA00023211"/>
    </source>
</evidence>